<dbReference type="AlphaFoldDB" id="A0A0D6JIC6"/>
<keyword evidence="3" id="KW-0503">Monooxygenase</keyword>
<dbReference type="Proteomes" id="UP000033187">
    <property type="component" value="Chromosome 1"/>
</dbReference>
<evidence type="ECO:0000313" key="4">
    <source>
        <dbReference type="Proteomes" id="UP000033187"/>
    </source>
</evidence>
<keyword evidence="4" id="KW-1185">Reference proteome</keyword>
<dbReference type="GO" id="GO:0071949">
    <property type="term" value="F:FAD binding"/>
    <property type="evidence" value="ECO:0007669"/>
    <property type="project" value="InterPro"/>
</dbReference>
<dbReference type="KEGG" id="fil:BN1229_v1_2789"/>
<protein>
    <submittedName>
        <fullName evidence="3">Monooxygenase FAD-binding</fullName>
    </submittedName>
</protein>
<dbReference type="EMBL" id="LN829119">
    <property type="protein sequence ID" value="CPR21608.1"/>
    <property type="molecule type" value="Genomic_DNA"/>
</dbReference>
<dbReference type="InterPro" id="IPR036188">
    <property type="entry name" value="FAD/NAD-bd_sf"/>
</dbReference>
<organism evidence="3 4">
    <name type="scientific">Candidatus Filomicrobium marinum</name>
    <dbReference type="NCBI Taxonomy" id="1608628"/>
    <lineage>
        <taxon>Bacteria</taxon>
        <taxon>Pseudomonadati</taxon>
        <taxon>Pseudomonadota</taxon>
        <taxon>Alphaproteobacteria</taxon>
        <taxon>Hyphomicrobiales</taxon>
        <taxon>Hyphomicrobiaceae</taxon>
        <taxon>Filomicrobium</taxon>
    </lineage>
</organism>
<proteinExistence type="predicted"/>
<sequence>MADSRQAHCCIVGGGPAGMVLGVVLARAGLDVIVMEKHSDFLRDFRGDTIHPSTLQVIKELGWLEEFLALPHQKVSEIGADYADQFLPVADFSKLPVACPYIALMPQWDFLNFLAEKGHRYPGFELHMQTEAISLIREGDNIVGVRARTPNGDQTFHADLVIAADGRGSLLRESAGLNVRDLGAPIDVLWFRVPRHTSDPSQTMAKFAPPHMAVLLDRGDYWQCAYIIAKGSFDELKSKGLHEFHASLRELLPFAADRIDGLADWNDVKLLNVRLDRLETWWTKGLLCIGDAAHAMSPIGGVGINLAVQDAVATANILFDRLSRRNVHSENLAAVQKRRMWPTKVTQTLQAAAHNRLLTPLLAGELSEYPPLPLRLISSTPLLRRLAGRLIGLGVRPEHISAEVLKPRGALA</sequence>
<dbReference type="NCBIfam" id="NF004834">
    <property type="entry name" value="PRK06185.1-3"/>
    <property type="match status" value="1"/>
</dbReference>
<evidence type="ECO:0000259" key="2">
    <source>
        <dbReference type="Pfam" id="PF01494"/>
    </source>
</evidence>
<dbReference type="GO" id="GO:0004497">
    <property type="term" value="F:monooxygenase activity"/>
    <property type="evidence" value="ECO:0007669"/>
    <property type="project" value="UniProtKB-KW"/>
</dbReference>
<feature type="domain" description="FAD-binding" evidence="2">
    <location>
        <begin position="8"/>
        <end position="346"/>
    </location>
</feature>
<dbReference type="PRINTS" id="PR00420">
    <property type="entry name" value="RNGMNOXGNASE"/>
</dbReference>
<dbReference type="InterPro" id="IPR002938">
    <property type="entry name" value="FAD-bd"/>
</dbReference>
<evidence type="ECO:0000256" key="1">
    <source>
        <dbReference type="ARBA" id="ARBA00023002"/>
    </source>
</evidence>
<dbReference type="PANTHER" id="PTHR43476">
    <property type="entry name" value="3-(3-HYDROXY-PHENYL)PROPIONATE/3-HYDROXYCINNAMIC ACID HYDROXYLASE"/>
    <property type="match status" value="1"/>
</dbReference>
<dbReference type="RefSeq" id="WP_046478583.1">
    <property type="nucleotide sequence ID" value="NZ_LN829118.1"/>
</dbReference>
<dbReference type="KEGG" id="fiy:BN1229_v1_3124"/>
<evidence type="ECO:0000313" key="3">
    <source>
        <dbReference type="EMBL" id="CPR21608.1"/>
    </source>
</evidence>
<dbReference type="Gene3D" id="3.50.50.60">
    <property type="entry name" value="FAD/NAD(P)-binding domain"/>
    <property type="match status" value="2"/>
</dbReference>
<dbReference type="SUPFAM" id="SSF51905">
    <property type="entry name" value="FAD/NAD(P)-binding domain"/>
    <property type="match status" value="1"/>
</dbReference>
<dbReference type="PANTHER" id="PTHR43476:SF5">
    <property type="entry name" value="FAD-DEPENDENT MONOOXYGENASE"/>
    <property type="match status" value="1"/>
</dbReference>
<name>A0A0D6JIC6_9HYPH</name>
<keyword evidence="1" id="KW-0560">Oxidoreductase</keyword>
<reference evidence="4" key="1">
    <citation type="submission" date="2015-02" db="EMBL/GenBank/DDBJ databases">
        <authorList>
            <person name="Chooi Y.-H."/>
        </authorList>
    </citation>
    <scope>NUCLEOTIDE SEQUENCE [LARGE SCALE GENOMIC DNA]</scope>
    <source>
        <strain evidence="4">strain Y</strain>
    </source>
</reference>
<dbReference type="InterPro" id="IPR050631">
    <property type="entry name" value="PheA/TfdB_FAD_monoxygenase"/>
</dbReference>
<dbReference type="Pfam" id="PF01494">
    <property type="entry name" value="FAD_binding_3"/>
    <property type="match status" value="1"/>
</dbReference>
<dbReference type="OrthoDB" id="9791689at2"/>
<accession>A0A0D6JIC6</accession>
<gene>
    <name evidence="3" type="ORF">YBN1229_v1_3124</name>
</gene>
<dbReference type="NCBIfam" id="NF004833">
    <property type="entry name" value="PRK06185.1-1"/>
    <property type="match status" value="1"/>
</dbReference>